<evidence type="ECO:0008006" key="4">
    <source>
        <dbReference type="Google" id="ProtNLM"/>
    </source>
</evidence>
<reference evidence="2" key="2">
    <citation type="submission" date="2020-09" db="EMBL/GenBank/DDBJ databases">
        <authorList>
            <person name="Sun Q."/>
            <person name="Ohkuma M."/>
        </authorList>
    </citation>
    <scope>NUCLEOTIDE SEQUENCE</scope>
    <source>
        <strain evidence="2">JCM 19596</strain>
    </source>
</reference>
<feature type="transmembrane region" description="Helical" evidence="1">
    <location>
        <begin position="210"/>
        <end position="229"/>
    </location>
</feature>
<feature type="transmembrane region" description="Helical" evidence="1">
    <location>
        <begin position="241"/>
        <end position="262"/>
    </location>
</feature>
<accession>A0A830F825</accession>
<reference evidence="2" key="1">
    <citation type="journal article" date="2014" name="Int. J. Syst. Evol. Microbiol.">
        <title>Complete genome sequence of Corynebacterium casei LMG S-19264T (=DSM 44701T), isolated from a smear-ripened cheese.</title>
        <authorList>
            <consortium name="US DOE Joint Genome Institute (JGI-PGF)"/>
            <person name="Walter F."/>
            <person name="Albersmeier A."/>
            <person name="Kalinowski J."/>
            <person name="Ruckert C."/>
        </authorList>
    </citation>
    <scope>NUCLEOTIDE SEQUENCE</scope>
    <source>
        <strain evidence="2">JCM 19596</strain>
    </source>
</reference>
<feature type="transmembrane region" description="Helical" evidence="1">
    <location>
        <begin position="304"/>
        <end position="326"/>
    </location>
</feature>
<dbReference type="RefSeq" id="WP_188980899.1">
    <property type="nucleotide sequence ID" value="NZ_BMPG01000007.1"/>
</dbReference>
<feature type="transmembrane region" description="Helical" evidence="1">
    <location>
        <begin position="42"/>
        <end position="73"/>
    </location>
</feature>
<keyword evidence="3" id="KW-1185">Reference proteome</keyword>
<evidence type="ECO:0000313" key="3">
    <source>
        <dbReference type="Proteomes" id="UP000607197"/>
    </source>
</evidence>
<feature type="transmembrane region" description="Helical" evidence="1">
    <location>
        <begin position="506"/>
        <end position="529"/>
    </location>
</feature>
<name>A0A830F825_9EURY</name>
<dbReference type="Proteomes" id="UP000607197">
    <property type="component" value="Unassembled WGS sequence"/>
</dbReference>
<keyword evidence="1" id="KW-1133">Transmembrane helix</keyword>
<proteinExistence type="predicted"/>
<dbReference type="EMBL" id="BMPG01000007">
    <property type="protein sequence ID" value="GGL72567.1"/>
    <property type="molecule type" value="Genomic_DNA"/>
</dbReference>
<protein>
    <recommendedName>
        <fullName evidence="4">Type II secretion system protein</fullName>
    </recommendedName>
</protein>
<dbReference type="AlphaFoldDB" id="A0A830F825"/>
<organism evidence="2 3">
    <name type="scientific">Halocalculus aciditolerans</name>
    <dbReference type="NCBI Taxonomy" id="1383812"/>
    <lineage>
        <taxon>Archaea</taxon>
        <taxon>Methanobacteriati</taxon>
        <taxon>Methanobacteriota</taxon>
        <taxon>Stenosarchaea group</taxon>
        <taxon>Halobacteria</taxon>
        <taxon>Halobacteriales</taxon>
        <taxon>Halobacteriaceae</taxon>
        <taxon>Halocalculus</taxon>
    </lineage>
</organism>
<evidence type="ECO:0000256" key="1">
    <source>
        <dbReference type="SAM" id="Phobius"/>
    </source>
</evidence>
<evidence type="ECO:0000313" key="2">
    <source>
        <dbReference type="EMBL" id="GGL72567.1"/>
    </source>
</evidence>
<gene>
    <name evidence="2" type="ORF">GCM10009039_33180</name>
</gene>
<sequence length="568" mass="56666">MTSRSFRRLAAAVPIDPGRDRELDAALARVGWETGSRTLRSLAILAAAATAVLTVACAPLAPLLAAVVCLLGASGTAAVLCGPRLLAAADRARADGDGPGFVCRATLGIALHGTLEAAVDTASDGPLGRELTRCVAAAHGDPVAGWRAFRERVADRSPAFAGSLALLDAATDAPPAERDRLLDAAVAAARRATRERFGDYAAALHGPVSGVYAFGVVLPLALVGVLPVLPSAGATIPLGALALCYDVALPLALAAASAWLVARRPLALPAPGVPTDHPDVPDSPAGPLALGLAAGVAGSLACRLVVPTAAPVTGVGLALGIGLLAFSRPREAIRDRYERVARGLPAATTAAATRLVAGDPPERALTAAGSVPGSTGDVFADAATRRRALSLTPTDAVSGPYGALPTDALPGVARTVRLLVTAADAGPRGGRVLRDYADARHGLHELAADLRAELGHTTGTLRTTGRFFAPGIAGATVALAGRVRGLGQPAGTPLAAASAGAPTETFAVGTLALVVGAYVLWLAALLPVLAAGLDGPLDRTALAGAAGRGLLAASVVFPATLCTTGRLV</sequence>
<keyword evidence="1" id="KW-0812">Transmembrane</keyword>
<comment type="caution">
    <text evidence="2">The sequence shown here is derived from an EMBL/GenBank/DDBJ whole genome shotgun (WGS) entry which is preliminary data.</text>
</comment>
<feature type="transmembrane region" description="Helical" evidence="1">
    <location>
        <begin position="541"/>
        <end position="562"/>
    </location>
</feature>
<keyword evidence="1" id="KW-0472">Membrane</keyword>